<evidence type="ECO:0000313" key="1">
    <source>
        <dbReference type="EMBL" id="VWO97521.1"/>
    </source>
</evidence>
<gene>
    <name evidence="1" type="primary">I1SA65</name>
</gene>
<organism evidence="1">
    <name type="scientific">Ganoderma boninense</name>
    <dbReference type="NCBI Taxonomy" id="34458"/>
    <lineage>
        <taxon>Eukaryota</taxon>
        <taxon>Fungi</taxon>
        <taxon>Dikarya</taxon>
        <taxon>Basidiomycota</taxon>
        <taxon>Agaricomycotina</taxon>
        <taxon>Agaricomycetes</taxon>
        <taxon>Polyporales</taxon>
        <taxon>Polyporaceae</taxon>
        <taxon>Ganoderma</taxon>
    </lineage>
</organism>
<dbReference type="AlphaFoldDB" id="A0A5K1JY99"/>
<reference evidence="1" key="1">
    <citation type="submission" date="2019-10" db="EMBL/GenBank/DDBJ databases">
        <authorList>
            <person name="Nor Muhammad N."/>
        </authorList>
    </citation>
    <scope>NUCLEOTIDE SEQUENCE</scope>
</reference>
<sequence>MVTDDEFSAYIKAEYFPDISGSDLAALLECYPSNVTQGSPFDTGDENALSSEYKRHAALLGDLIFQAPRRLLFQYTAAKQNIWMYLFKRYKYLGGLGSFHGTDVIDIYGETDLTDYLINFVNHLDPNGASVAAWPHFTLGSRKLLTLLDGNTTSAVGADDYRVQGMDLLNKVLLETPL</sequence>
<dbReference type="EMBL" id="LR726366">
    <property type="protein sequence ID" value="VWO97521.1"/>
    <property type="molecule type" value="Genomic_DNA"/>
</dbReference>
<protein>
    <submittedName>
        <fullName evidence="1">Uncharacterized protein</fullName>
    </submittedName>
</protein>
<dbReference type="SUPFAM" id="SSF53474">
    <property type="entry name" value="alpha/beta-Hydrolases"/>
    <property type="match status" value="1"/>
</dbReference>
<accession>A0A5K1JY99</accession>
<dbReference type="Gene3D" id="3.40.50.1820">
    <property type="entry name" value="alpha/beta hydrolase"/>
    <property type="match status" value="1"/>
</dbReference>
<name>A0A5K1JY99_9APHY</name>
<proteinExistence type="predicted"/>
<dbReference type="InterPro" id="IPR029058">
    <property type="entry name" value="AB_hydrolase_fold"/>
</dbReference>